<dbReference type="GO" id="GO:0046933">
    <property type="term" value="F:proton-transporting ATP synthase activity, rotational mechanism"/>
    <property type="evidence" value="ECO:0007669"/>
    <property type="project" value="UniProtKB-UniRule"/>
</dbReference>
<comment type="function">
    <text evidence="11 13">F(1)F(0) ATP synthase produces ATP from ADP in the presence of a proton or sodium gradient. F-type ATPases consist of two structural domains, F(1) containing the extramembraneous catalytic core and F(0) containing the membrane proton channel, linked together by a central stalk and a peripheral stalk. During catalysis, ATP synthesis in the catalytic domain of F(1) is coupled via a rotary mechanism of the central stalk subunits to proton translocation.</text>
</comment>
<dbReference type="PANTHER" id="PTHR33445:SF1">
    <property type="entry name" value="ATP SYNTHASE SUBUNIT B"/>
    <property type="match status" value="1"/>
</dbReference>
<dbReference type="GO" id="GO:0012505">
    <property type="term" value="C:endomembrane system"/>
    <property type="evidence" value="ECO:0007669"/>
    <property type="project" value="UniProtKB-SubCell"/>
</dbReference>
<dbReference type="InterPro" id="IPR050059">
    <property type="entry name" value="ATP_synthase_B_chain"/>
</dbReference>
<evidence type="ECO:0000256" key="13">
    <source>
        <dbReference type="HAMAP-Rule" id="MF_01398"/>
    </source>
</evidence>
<evidence type="ECO:0000256" key="11">
    <source>
        <dbReference type="ARBA" id="ARBA00025198"/>
    </source>
</evidence>
<dbReference type="GO" id="GO:0046961">
    <property type="term" value="F:proton-transporting ATPase activity, rotational mechanism"/>
    <property type="evidence" value="ECO:0007669"/>
    <property type="project" value="TreeGrafter"/>
</dbReference>
<dbReference type="InterPro" id="IPR005864">
    <property type="entry name" value="ATP_synth_F0_bsu_bac"/>
</dbReference>
<evidence type="ECO:0000256" key="5">
    <source>
        <dbReference type="ARBA" id="ARBA00022692"/>
    </source>
</evidence>
<comment type="subcellular location">
    <subcellularLocation>
        <location evidence="13">Cell membrane</location>
        <topology evidence="13">Single-pass membrane protein</topology>
    </subcellularLocation>
    <subcellularLocation>
        <location evidence="12">Endomembrane system</location>
        <topology evidence="12">Single-pass membrane protein</topology>
    </subcellularLocation>
</comment>
<evidence type="ECO:0000256" key="6">
    <source>
        <dbReference type="ARBA" id="ARBA00022781"/>
    </source>
</evidence>
<dbReference type="InterPro" id="IPR028987">
    <property type="entry name" value="ATP_synth_B-like_membr_sf"/>
</dbReference>
<keyword evidence="4 13" id="KW-0138">CF(0)</keyword>
<sequence>MDIQLGTLLFQVVMFLILLALVSKFAMKPAMSILQKRQEHIEGKIAAAEKANAEASSLLDQQRAELKKVREDAQSILDRAKKQSDVEAQEIVVAAQERAERLVEEAKLEINREKEKAIASVRDQVAGLSVLLASKIIEKEMSQSEQQDTIEQFMRQVGGQV</sequence>
<accession>A0A0U5AW77</accession>
<evidence type="ECO:0000256" key="2">
    <source>
        <dbReference type="ARBA" id="ARBA00022448"/>
    </source>
</evidence>
<keyword evidence="8 13" id="KW-0406">Ion transport</keyword>
<keyword evidence="3 13" id="KW-1003">Cell membrane</keyword>
<dbReference type="NCBIfam" id="TIGR01144">
    <property type="entry name" value="ATP_synt_b"/>
    <property type="match status" value="1"/>
</dbReference>
<feature type="transmembrane region" description="Helical" evidence="13">
    <location>
        <begin position="6"/>
        <end position="27"/>
    </location>
</feature>
<dbReference type="GO" id="GO:0005886">
    <property type="term" value="C:plasma membrane"/>
    <property type="evidence" value="ECO:0007669"/>
    <property type="project" value="UniProtKB-SubCell"/>
</dbReference>
<dbReference type="EMBL" id="AP017312">
    <property type="protein sequence ID" value="BAU26466.1"/>
    <property type="molecule type" value="Genomic_DNA"/>
</dbReference>
<evidence type="ECO:0000256" key="1">
    <source>
        <dbReference type="ARBA" id="ARBA00005513"/>
    </source>
</evidence>
<evidence type="ECO:0000256" key="12">
    <source>
        <dbReference type="ARBA" id="ARBA00037847"/>
    </source>
</evidence>
<evidence type="ECO:0000256" key="8">
    <source>
        <dbReference type="ARBA" id="ARBA00023065"/>
    </source>
</evidence>
<evidence type="ECO:0000256" key="3">
    <source>
        <dbReference type="ARBA" id="ARBA00022475"/>
    </source>
</evidence>
<keyword evidence="16" id="KW-1185">Reference proteome</keyword>
<dbReference type="Proteomes" id="UP000217696">
    <property type="component" value="Chromosome"/>
</dbReference>
<evidence type="ECO:0000256" key="7">
    <source>
        <dbReference type="ARBA" id="ARBA00022989"/>
    </source>
</evidence>
<dbReference type="Pfam" id="PF00430">
    <property type="entry name" value="ATP-synt_B"/>
    <property type="match status" value="1"/>
</dbReference>
<evidence type="ECO:0000256" key="9">
    <source>
        <dbReference type="ARBA" id="ARBA00023136"/>
    </source>
</evidence>
<dbReference type="AlphaFoldDB" id="A0A0U5AW77"/>
<evidence type="ECO:0000313" key="15">
    <source>
        <dbReference type="EMBL" id="BAU26466.1"/>
    </source>
</evidence>
<comment type="similarity">
    <text evidence="1 13 14">Belongs to the ATPase B chain family.</text>
</comment>
<dbReference type="CDD" id="cd06503">
    <property type="entry name" value="ATP-synt_Fo_b"/>
    <property type="match status" value="1"/>
</dbReference>
<dbReference type="InterPro" id="IPR002146">
    <property type="entry name" value="ATP_synth_b/b'su_bac/chlpt"/>
</dbReference>
<keyword evidence="5 13" id="KW-0812">Transmembrane</keyword>
<keyword evidence="7 13" id="KW-1133">Transmembrane helix</keyword>
<evidence type="ECO:0000256" key="10">
    <source>
        <dbReference type="ARBA" id="ARBA00023310"/>
    </source>
</evidence>
<evidence type="ECO:0000256" key="14">
    <source>
        <dbReference type="RuleBase" id="RU003848"/>
    </source>
</evidence>
<reference evidence="15 16" key="1">
    <citation type="submission" date="2015-12" db="EMBL/GenBank/DDBJ databases">
        <title>Genome sequence of Aneurinibacillus soli.</title>
        <authorList>
            <person name="Lee J.S."/>
            <person name="Lee K.C."/>
            <person name="Kim K.K."/>
            <person name="Lee B.W."/>
        </authorList>
    </citation>
    <scope>NUCLEOTIDE SEQUENCE [LARGE SCALE GENOMIC DNA]</scope>
    <source>
        <strain evidence="15 16">CB4</strain>
    </source>
</reference>
<evidence type="ECO:0000313" key="16">
    <source>
        <dbReference type="Proteomes" id="UP000217696"/>
    </source>
</evidence>
<comment type="subunit">
    <text evidence="13">F-type ATPases have 2 components, F(1) - the catalytic core - and F(0) - the membrane proton channel. F(1) has five subunits: alpha(3), beta(3), gamma(1), delta(1), epsilon(1). F(0) has three main subunits: a(1), b(2) and c(10-14). The alpha and beta chains form an alternating ring which encloses part of the gamma chain. F(1) is attached to F(0) by a central stalk formed by the gamma and epsilon chains, while a peripheral stalk is formed by the delta and b chains.</text>
</comment>
<name>A0A0U5AW77_9BACL</name>
<gene>
    <name evidence="13 15" type="primary">atpF</name>
    <name evidence="15" type="ORF">CB4_00593</name>
</gene>
<dbReference type="PANTHER" id="PTHR33445">
    <property type="entry name" value="ATP SYNTHASE SUBUNIT B', CHLOROPLASTIC"/>
    <property type="match status" value="1"/>
</dbReference>
<dbReference type="RefSeq" id="WP_231956130.1">
    <property type="nucleotide sequence ID" value="NZ_AP017312.1"/>
</dbReference>
<organism evidence="15 16">
    <name type="scientific">Aneurinibacillus soli</name>
    <dbReference type="NCBI Taxonomy" id="1500254"/>
    <lineage>
        <taxon>Bacteria</taxon>
        <taxon>Bacillati</taxon>
        <taxon>Bacillota</taxon>
        <taxon>Bacilli</taxon>
        <taxon>Bacillales</taxon>
        <taxon>Paenibacillaceae</taxon>
        <taxon>Aneurinibacillus group</taxon>
        <taxon>Aneurinibacillus</taxon>
    </lineage>
</organism>
<comment type="function">
    <text evidence="13">Component of the F(0) channel, it forms part of the peripheral stalk, linking F(1) to F(0).</text>
</comment>
<dbReference type="GO" id="GO:0045259">
    <property type="term" value="C:proton-transporting ATP synthase complex"/>
    <property type="evidence" value="ECO:0007669"/>
    <property type="project" value="UniProtKB-KW"/>
</dbReference>
<keyword evidence="10 13" id="KW-0066">ATP synthesis</keyword>
<protein>
    <recommendedName>
        <fullName evidence="13">ATP synthase subunit b</fullName>
    </recommendedName>
    <alternativeName>
        <fullName evidence="13">ATP synthase F(0) sector subunit b</fullName>
    </alternativeName>
    <alternativeName>
        <fullName evidence="13">ATPase subunit I</fullName>
    </alternativeName>
    <alternativeName>
        <fullName evidence="13">F-type ATPase subunit b</fullName>
        <shortName evidence="13">F-ATPase subunit b</shortName>
    </alternativeName>
</protein>
<dbReference type="SUPFAM" id="SSF81573">
    <property type="entry name" value="F1F0 ATP synthase subunit B, membrane domain"/>
    <property type="match status" value="1"/>
</dbReference>
<keyword evidence="9 13" id="KW-0472">Membrane</keyword>
<keyword evidence="2 13" id="KW-0813">Transport</keyword>
<dbReference type="HAMAP" id="MF_01398">
    <property type="entry name" value="ATP_synth_b_bprime"/>
    <property type="match status" value="1"/>
</dbReference>
<evidence type="ECO:0000256" key="4">
    <source>
        <dbReference type="ARBA" id="ARBA00022547"/>
    </source>
</evidence>
<keyword evidence="6 13" id="KW-0375">Hydrogen ion transport</keyword>
<dbReference type="KEGG" id="asoc:CB4_00593"/>
<proteinExistence type="inferred from homology"/>